<dbReference type="AlphaFoldDB" id="A0AAV5GZ90"/>
<evidence type="ECO:0000313" key="1">
    <source>
        <dbReference type="EMBL" id="GJN93818.1"/>
    </source>
</evidence>
<gene>
    <name evidence="1" type="ORF">Rhopal_006876-T1</name>
</gene>
<reference evidence="1 2" key="1">
    <citation type="submission" date="2021-12" db="EMBL/GenBank/DDBJ databases">
        <title>High titer production of polyol ester of fatty acids by Rhodotorula paludigena BS15 towards product separation-free biomass refinery.</title>
        <authorList>
            <person name="Mano J."/>
            <person name="Ono H."/>
            <person name="Tanaka T."/>
            <person name="Naito K."/>
            <person name="Sushida H."/>
            <person name="Ike M."/>
            <person name="Tokuyasu K."/>
            <person name="Kitaoka M."/>
        </authorList>
    </citation>
    <scope>NUCLEOTIDE SEQUENCE [LARGE SCALE GENOMIC DNA]</scope>
    <source>
        <strain evidence="1 2">BS15</strain>
    </source>
</reference>
<evidence type="ECO:0000313" key="2">
    <source>
        <dbReference type="Proteomes" id="UP001342314"/>
    </source>
</evidence>
<dbReference type="EMBL" id="BQKY01000015">
    <property type="protein sequence ID" value="GJN93818.1"/>
    <property type="molecule type" value="Genomic_DNA"/>
</dbReference>
<organism evidence="1 2">
    <name type="scientific">Rhodotorula paludigena</name>
    <dbReference type="NCBI Taxonomy" id="86838"/>
    <lineage>
        <taxon>Eukaryota</taxon>
        <taxon>Fungi</taxon>
        <taxon>Dikarya</taxon>
        <taxon>Basidiomycota</taxon>
        <taxon>Pucciniomycotina</taxon>
        <taxon>Microbotryomycetes</taxon>
        <taxon>Sporidiobolales</taxon>
        <taxon>Sporidiobolaceae</taxon>
        <taxon>Rhodotorula</taxon>
    </lineage>
</organism>
<protein>
    <submittedName>
        <fullName evidence="1">Uncharacterized protein</fullName>
    </submittedName>
</protein>
<comment type="caution">
    <text evidence="1">The sequence shown here is derived from an EMBL/GenBank/DDBJ whole genome shotgun (WGS) entry which is preliminary data.</text>
</comment>
<accession>A0AAV5GZ90</accession>
<sequence>MSPTSGPPVPTAPASALEYHIYKDSRLFGKDDIITGVDKQQQLYHLHFPHTFFGSWDLALHRGGPAGPHVCQINKGGWGDSFVVSFSGGPQVQCIRTGFFSNKYEFAGANNTVWYCWKPDSRLFKLHSFSLYRTEDLKLPRSEREGKALAHFRYTMSFSKDGQLSISPNGIGSVEIVEEPSDVCRYLRATIQSSSEVLASRAVVFLFCQFLYSAS</sequence>
<keyword evidence="2" id="KW-1185">Reference proteome</keyword>
<proteinExistence type="predicted"/>
<dbReference type="Proteomes" id="UP001342314">
    <property type="component" value="Unassembled WGS sequence"/>
</dbReference>
<name>A0AAV5GZ90_9BASI</name>